<protein>
    <submittedName>
        <fullName evidence="1">Uncharacterized protein</fullName>
    </submittedName>
</protein>
<dbReference type="EMBL" id="SFCI01000570">
    <property type="protein sequence ID" value="TFY79040.1"/>
    <property type="molecule type" value="Genomic_DNA"/>
</dbReference>
<name>A0A4Y9ZXX6_9AGAM</name>
<evidence type="ECO:0000313" key="2">
    <source>
        <dbReference type="Proteomes" id="UP000298061"/>
    </source>
</evidence>
<comment type="caution">
    <text evidence="1">The sequence shown here is derived from an EMBL/GenBank/DDBJ whole genome shotgun (WGS) entry which is preliminary data.</text>
</comment>
<reference evidence="1 2" key="1">
    <citation type="submission" date="2019-02" db="EMBL/GenBank/DDBJ databases">
        <title>Genome sequencing of the rare red list fungi Hericium alpestre (H. flagellum).</title>
        <authorList>
            <person name="Buettner E."/>
            <person name="Kellner H."/>
        </authorList>
    </citation>
    <scope>NUCLEOTIDE SEQUENCE [LARGE SCALE GENOMIC DNA]</scope>
    <source>
        <strain evidence="1 2">DSM 108284</strain>
    </source>
</reference>
<sequence>MAGMTLGWAAGAAFNNYVRRPIPGAKKWWGGAFSIVSSLAGMVYGQIKRAEAHRDFVASLENRPGFFQALENVHVRTGGQRPLGLPTAHSASFRAHADTDHAAAHDQMGRHPQGT</sequence>
<proteinExistence type="predicted"/>
<dbReference type="AlphaFoldDB" id="A0A4Y9ZXX6"/>
<accession>A0A4Y9ZXX6</accession>
<keyword evidence="2" id="KW-1185">Reference proteome</keyword>
<organism evidence="1 2">
    <name type="scientific">Hericium alpestre</name>
    <dbReference type="NCBI Taxonomy" id="135208"/>
    <lineage>
        <taxon>Eukaryota</taxon>
        <taxon>Fungi</taxon>
        <taxon>Dikarya</taxon>
        <taxon>Basidiomycota</taxon>
        <taxon>Agaricomycotina</taxon>
        <taxon>Agaricomycetes</taxon>
        <taxon>Russulales</taxon>
        <taxon>Hericiaceae</taxon>
        <taxon>Hericium</taxon>
    </lineage>
</organism>
<evidence type="ECO:0000313" key="1">
    <source>
        <dbReference type="EMBL" id="TFY79040.1"/>
    </source>
</evidence>
<dbReference type="Proteomes" id="UP000298061">
    <property type="component" value="Unassembled WGS sequence"/>
</dbReference>
<gene>
    <name evidence="1" type="ORF">EWM64_g4967</name>
</gene>
<dbReference type="OrthoDB" id="3201807at2759"/>